<dbReference type="EMBL" id="JAPTMU010000008">
    <property type="protein sequence ID" value="KAJ4938840.1"/>
    <property type="molecule type" value="Genomic_DNA"/>
</dbReference>
<dbReference type="Proteomes" id="UP001219934">
    <property type="component" value="Unassembled WGS sequence"/>
</dbReference>
<sequence length="172" mass="18502">MKKTHSLLKNSTSLSFTTLLFTFEPASSFLPAHRCHSNGQLPVCGLLGNRARAEEQFNEGTPIRAQSTWDKGCVSEGSPTGHVDVECLFAPLQPAGHTKAQKGYIDSALQGVVAQQKGNGTLFQLPSSQCCTPNQRAPDPFVEMVGGQGKGGDSYAEQKQVTHPDITWFPQG</sequence>
<reference evidence="2" key="1">
    <citation type="submission" date="2022-11" db="EMBL/GenBank/DDBJ databases">
        <title>Chromosome-level genome of Pogonophryne albipinna.</title>
        <authorList>
            <person name="Jo E."/>
        </authorList>
    </citation>
    <scope>NUCLEOTIDE SEQUENCE</scope>
    <source>
        <strain evidence="2">SGF0006</strain>
        <tissue evidence="2">Muscle</tissue>
    </source>
</reference>
<keyword evidence="3" id="KW-1185">Reference proteome</keyword>
<evidence type="ECO:0000256" key="1">
    <source>
        <dbReference type="SAM" id="MobiDB-lite"/>
    </source>
</evidence>
<proteinExistence type="predicted"/>
<organism evidence="2 3">
    <name type="scientific">Pogonophryne albipinna</name>
    <dbReference type="NCBI Taxonomy" id="1090488"/>
    <lineage>
        <taxon>Eukaryota</taxon>
        <taxon>Metazoa</taxon>
        <taxon>Chordata</taxon>
        <taxon>Craniata</taxon>
        <taxon>Vertebrata</taxon>
        <taxon>Euteleostomi</taxon>
        <taxon>Actinopterygii</taxon>
        <taxon>Neopterygii</taxon>
        <taxon>Teleostei</taxon>
        <taxon>Neoteleostei</taxon>
        <taxon>Acanthomorphata</taxon>
        <taxon>Eupercaria</taxon>
        <taxon>Perciformes</taxon>
        <taxon>Notothenioidei</taxon>
        <taxon>Pogonophryne</taxon>
    </lineage>
</organism>
<accession>A0AAD6B691</accession>
<comment type="caution">
    <text evidence="2">The sequence shown here is derived from an EMBL/GenBank/DDBJ whole genome shotgun (WGS) entry which is preliminary data.</text>
</comment>
<evidence type="ECO:0000313" key="3">
    <source>
        <dbReference type="Proteomes" id="UP001219934"/>
    </source>
</evidence>
<dbReference type="AlphaFoldDB" id="A0AAD6B691"/>
<name>A0AAD6B691_9TELE</name>
<evidence type="ECO:0000313" key="2">
    <source>
        <dbReference type="EMBL" id="KAJ4938840.1"/>
    </source>
</evidence>
<gene>
    <name evidence="2" type="ORF">JOQ06_028306</name>
</gene>
<feature type="region of interest" description="Disordered" evidence="1">
    <location>
        <begin position="147"/>
        <end position="172"/>
    </location>
</feature>
<protein>
    <submittedName>
        <fullName evidence="2">Uncharacterized protein</fullName>
    </submittedName>
</protein>